<gene>
    <name evidence="3" type="ORF">CY34DRAFT_813341</name>
</gene>
<keyword evidence="4" id="KW-1185">Reference proteome</keyword>
<dbReference type="AlphaFoldDB" id="A0A0D0AHR9"/>
<dbReference type="PANTHER" id="PTHR33112">
    <property type="entry name" value="DOMAIN PROTEIN, PUTATIVE-RELATED"/>
    <property type="match status" value="1"/>
</dbReference>
<dbReference type="Pfam" id="PF06985">
    <property type="entry name" value="HET"/>
    <property type="match status" value="1"/>
</dbReference>
<feature type="compositionally biased region" description="Basic residues" evidence="1">
    <location>
        <begin position="1"/>
        <end position="10"/>
    </location>
</feature>
<accession>A0A0D0AHR9</accession>
<dbReference type="STRING" id="930992.A0A0D0AHR9"/>
<dbReference type="InParanoid" id="A0A0D0AHR9"/>
<dbReference type="OrthoDB" id="5125733at2759"/>
<evidence type="ECO:0000259" key="2">
    <source>
        <dbReference type="Pfam" id="PF06985"/>
    </source>
</evidence>
<evidence type="ECO:0000313" key="3">
    <source>
        <dbReference type="EMBL" id="KIK33837.1"/>
    </source>
</evidence>
<dbReference type="EMBL" id="KN835860">
    <property type="protein sequence ID" value="KIK33837.1"/>
    <property type="molecule type" value="Genomic_DNA"/>
</dbReference>
<dbReference type="PANTHER" id="PTHR33112:SF12">
    <property type="entry name" value="HETEROKARYON INCOMPATIBILITY DOMAIN-CONTAINING PROTEIN"/>
    <property type="match status" value="1"/>
</dbReference>
<sequence length="753" mass="84068">MFCLRRRQRKTRTEDSSLHPIPSNHTPETPPEDDASLCSTCSSLNLHAILYDGVPKEHAIPLGHLSDILDKSNCCGLCNLVAIVVRRAWKLDKLPDIDIASITCALYALECGSPNIPDYVSPVLRDICHRLHIRTSDRPRDVIAAMTATQSNLMQDIQLLGEDAYKVGRTKELHGRRVGQNVDIAMLKRWIHICEHEHGELCETVWWRGAGDVLPKSVRVVDVTRMAVVRAPPSCRFVALSYLWGGTGEEYWTTRANLKQRRAQGGLDLSVLPGTILDTIQLVRQLGERYLWIDALCIVQDDPKDKTVQIGVMDLIYGSSAFTIFAAGGTSAHDPLPGIRPGTRDPKQQIAKIQGFHLAVPLILPREAVASSVWDTRGWTYQELLLSRRRIFLTPHHVHFECTEDIWSEDVIAERINHPWASHPLKLGGAGGFTFLRAPPHWMRSTYIEHYMNMVGKYTQRKLTMESDIVNAVTALVNAMAKGFKLAGGNPGQAFRFGMPLMDLELALVWQPTANASCVRRVPGNRNMTPWPSWSWAAWRGAVQYNEVSLFVDAQYGGVSPWITQSLVEQWHIVDDDGRLVPLDVQRTGRMARSIEEANSSPYVIPKGDIDAQTLMIEGAPLHPGTLVFRTRSARFTVTKADDVAGAGPDANYATYSILSDLPRPSTLVGRVILPCSTHSPTSCEFIVLSRTDDVEGLYNEDVLGKRYLGCMLFVMAVQQMRDEKRMERIGVGVIFEHAWPNATPDQKVVLLG</sequence>
<reference evidence="3 4" key="1">
    <citation type="submission" date="2014-04" db="EMBL/GenBank/DDBJ databases">
        <authorList>
            <consortium name="DOE Joint Genome Institute"/>
            <person name="Kuo A."/>
            <person name="Ruytinx J."/>
            <person name="Rineau F."/>
            <person name="Colpaert J."/>
            <person name="Kohler A."/>
            <person name="Nagy L.G."/>
            <person name="Floudas D."/>
            <person name="Copeland A."/>
            <person name="Barry K.W."/>
            <person name="Cichocki N."/>
            <person name="Veneault-Fourrey C."/>
            <person name="LaButti K."/>
            <person name="Lindquist E.A."/>
            <person name="Lipzen A."/>
            <person name="Lundell T."/>
            <person name="Morin E."/>
            <person name="Murat C."/>
            <person name="Sun H."/>
            <person name="Tunlid A."/>
            <person name="Henrissat B."/>
            <person name="Grigoriev I.V."/>
            <person name="Hibbett D.S."/>
            <person name="Martin F."/>
            <person name="Nordberg H.P."/>
            <person name="Cantor M.N."/>
            <person name="Hua S.X."/>
        </authorList>
    </citation>
    <scope>NUCLEOTIDE SEQUENCE [LARGE SCALE GENOMIC DNA]</scope>
    <source>
        <strain evidence="3 4">UH-Slu-Lm8-n1</strain>
    </source>
</reference>
<name>A0A0D0AHR9_9AGAM</name>
<dbReference type="InterPro" id="IPR010730">
    <property type="entry name" value="HET"/>
</dbReference>
<reference evidence="4" key="2">
    <citation type="submission" date="2015-01" db="EMBL/GenBank/DDBJ databases">
        <title>Evolutionary Origins and Diversification of the Mycorrhizal Mutualists.</title>
        <authorList>
            <consortium name="DOE Joint Genome Institute"/>
            <consortium name="Mycorrhizal Genomics Consortium"/>
            <person name="Kohler A."/>
            <person name="Kuo A."/>
            <person name="Nagy L.G."/>
            <person name="Floudas D."/>
            <person name="Copeland A."/>
            <person name="Barry K.W."/>
            <person name="Cichocki N."/>
            <person name="Veneault-Fourrey C."/>
            <person name="LaButti K."/>
            <person name="Lindquist E.A."/>
            <person name="Lipzen A."/>
            <person name="Lundell T."/>
            <person name="Morin E."/>
            <person name="Murat C."/>
            <person name="Riley R."/>
            <person name="Ohm R."/>
            <person name="Sun H."/>
            <person name="Tunlid A."/>
            <person name="Henrissat B."/>
            <person name="Grigoriev I.V."/>
            <person name="Hibbett D.S."/>
            <person name="Martin F."/>
        </authorList>
    </citation>
    <scope>NUCLEOTIDE SEQUENCE [LARGE SCALE GENOMIC DNA]</scope>
    <source>
        <strain evidence="4">UH-Slu-Lm8-n1</strain>
    </source>
</reference>
<dbReference type="HOGENOM" id="CLU_003953_5_1_1"/>
<proteinExistence type="predicted"/>
<feature type="domain" description="Heterokaryon incompatibility" evidence="2">
    <location>
        <begin position="237"/>
        <end position="383"/>
    </location>
</feature>
<evidence type="ECO:0000313" key="4">
    <source>
        <dbReference type="Proteomes" id="UP000054485"/>
    </source>
</evidence>
<organism evidence="3 4">
    <name type="scientific">Suillus luteus UH-Slu-Lm8-n1</name>
    <dbReference type="NCBI Taxonomy" id="930992"/>
    <lineage>
        <taxon>Eukaryota</taxon>
        <taxon>Fungi</taxon>
        <taxon>Dikarya</taxon>
        <taxon>Basidiomycota</taxon>
        <taxon>Agaricomycotina</taxon>
        <taxon>Agaricomycetes</taxon>
        <taxon>Agaricomycetidae</taxon>
        <taxon>Boletales</taxon>
        <taxon>Suillineae</taxon>
        <taxon>Suillaceae</taxon>
        <taxon>Suillus</taxon>
    </lineage>
</organism>
<protein>
    <recommendedName>
        <fullName evidence="2">Heterokaryon incompatibility domain-containing protein</fullName>
    </recommendedName>
</protein>
<evidence type="ECO:0000256" key="1">
    <source>
        <dbReference type="SAM" id="MobiDB-lite"/>
    </source>
</evidence>
<dbReference type="Proteomes" id="UP000054485">
    <property type="component" value="Unassembled WGS sequence"/>
</dbReference>
<feature type="region of interest" description="Disordered" evidence="1">
    <location>
        <begin position="1"/>
        <end position="34"/>
    </location>
</feature>